<evidence type="ECO:0000256" key="1">
    <source>
        <dbReference type="ARBA" id="ARBA00010641"/>
    </source>
</evidence>
<sequence>MPSRAELAGARVMAGAGTRDCGEDERPPGLAELLIRERPALLRLVQRILGGDHAAEDVVQAVWLKLRNVGDASAIDNPRAYLFKLAANLATDWGRERTRRSQLLAEHYLWGPDEALSAEEQAMAQDELQRVLAAAGRLPEPTRTIFRLNRLQGLTQAEIARRLGVSVTTVENHVRAALQRLAHARAGR</sequence>
<keyword evidence="2" id="KW-0805">Transcription regulation</keyword>
<dbReference type="Gene3D" id="1.10.1740.10">
    <property type="match status" value="1"/>
</dbReference>
<dbReference type="SUPFAM" id="SSF88946">
    <property type="entry name" value="Sigma2 domain of RNA polymerase sigma factors"/>
    <property type="match status" value="1"/>
</dbReference>
<reference evidence="8 9" key="1">
    <citation type="submission" date="2015-11" db="EMBL/GenBank/DDBJ databases">
        <title>Genome sequences of Lysobacter enzymogenes strain C3 and Lysobacter antibioticus ATCC 29479.</title>
        <authorList>
            <person name="Kobayashi D.Y."/>
        </authorList>
    </citation>
    <scope>NUCLEOTIDE SEQUENCE [LARGE SCALE GENOMIC DNA]</scope>
    <source>
        <strain evidence="8 9">C3</strain>
    </source>
</reference>
<feature type="domain" description="RNA polymerase sigma-70 region 2" evidence="6">
    <location>
        <begin position="36"/>
        <end position="99"/>
    </location>
</feature>
<dbReference type="Pfam" id="PF04542">
    <property type="entry name" value="Sigma70_r2"/>
    <property type="match status" value="1"/>
</dbReference>
<evidence type="ECO:0000259" key="7">
    <source>
        <dbReference type="Pfam" id="PF08281"/>
    </source>
</evidence>
<dbReference type="PANTHER" id="PTHR43133">
    <property type="entry name" value="RNA POLYMERASE ECF-TYPE SIGMA FACTO"/>
    <property type="match status" value="1"/>
</dbReference>
<dbReference type="Proteomes" id="UP000061569">
    <property type="component" value="Chromosome"/>
</dbReference>
<keyword evidence="4" id="KW-0804">Transcription</keyword>
<dbReference type="GO" id="GO:0003677">
    <property type="term" value="F:DNA binding"/>
    <property type="evidence" value="ECO:0007669"/>
    <property type="project" value="InterPro"/>
</dbReference>
<evidence type="ECO:0000256" key="3">
    <source>
        <dbReference type="ARBA" id="ARBA00023082"/>
    </source>
</evidence>
<gene>
    <name evidence="8" type="ORF">GLE_2548</name>
</gene>
<dbReference type="InterPro" id="IPR036388">
    <property type="entry name" value="WH-like_DNA-bd_sf"/>
</dbReference>
<feature type="region of interest" description="Disordered" evidence="5">
    <location>
        <begin position="1"/>
        <end position="25"/>
    </location>
</feature>
<dbReference type="PATRIC" id="fig|69.6.peg.2508"/>
<dbReference type="NCBIfam" id="TIGR02937">
    <property type="entry name" value="sigma70-ECF"/>
    <property type="match status" value="1"/>
</dbReference>
<dbReference type="Gene3D" id="1.10.10.10">
    <property type="entry name" value="Winged helix-like DNA-binding domain superfamily/Winged helix DNA-binding domain"/>
    <property type="match status" value="1"/>
</dbReference>
<evidence type="ECO:0000259" key="6">
    <source>
        <dbReference type="Pfam" id="PF04542"/>
    </source>
</evidence>
<dbReference type="AlphaFoldDB" id="A0A0S2DH83"/>
<dbReference type="KEGG" id="lez:GLE_2548"/>
<evidence type="ECO:0000313" key="8">
    <source>
        <dbReference type="EMBL" id="ALN57897.1"/>
    </source>
</evidence>
<dbReference type="InterPro" id="IPR007627">
    <property type="entry name" value="RNA_pol_sigma70_r2"/>
</dbReference>
<dbReference type="InterPro" id="IPR039425">
    <property type="entry name" value="RNA_pol_sigma-70-like"/>
</dbReference>
<name>A0A0S2DH83_LYSEN</name>
<proteinExistence type="inferred from homology"/>
<dbReference type="GO" id="GO:0006352">
    <property type="term" value="P:DNA-templated transcription initiation"/>
    <property type="evidence" value="ECO:0007669"/>
    <property type="project" value="InterPro"/>
</dbReference>
<dbReference type="InterPro" id="IPR013324">
    <property type="entry name" value="RNA_pol_sigma_r3/r4-like"/>
</dbReference>
<keyword evidence="3" id="KW-0731">Sigma factor</keyword>
<dbReference type="EMBL" id="CP013140">
    <property type="protein sequence ID" value="ALN57897.1"/>
    <property type="molecule type" value="Genomic_DNA"/>
</dbReference>
<dbReference type="GO" id="GO:0016987">
    <property type="term" value="F:sigma factor activity"/>
    <property type="evidence" value="ECO:0007669"/>
    <property type="project" value="UniProtKB-KW"/>
</dbReference>
<dbReference type="PANTHER" id="PTHR43133:SF63">
    <property type="entry name" value="RNA POLYMERASE SIGMA FACTOR FECI-RELATED"/>
    <property type="match status" value="1"/>
</dbReference>
<evidence type="ECO:0000313" key="9">
    <source>
        <dbReference type="Proteomes" id="UP000061569"/>
    </source>
</evidence>
<dbReference type="InterPro" id="IPR013249">
    <property type="entry name" value="RNA_pol_sigma70_r4_t2"/>
</dbReference>
<dbReference type="InterPro" id="IPR014284">
    <property type="entry name" value="RNA_pol_sigma-70_dom"/>
</dbReference>
<evidence type="ECO:0000256" key="2">
    <source>
        <dbReference type="ARBA" id="ARBA00023015"/>
    </source>
</evidence>
<evidence type="ECO:0000256" key="5">
    <source>
        <dbReference type="SAM" id="MobiDB-lite"/>
    </source>
</evidence>
<feature type="domain" description="RNA polymerase sigma factor 70 region 4 type 2" evidence="7">
    <location>
        <begin position="129"/>
        <end position="181"/>
    </location>
</feature>
<evidence type="ECO:0000256" key="4">
    <source>
        <dbReference type="ARBA" id="ARBA00023163"/>
    </source>
</evidence>
<accession>A0A0S2DH83</accession>
<dbReference type="SUPFAM" id="SSF88659">
    <property type="entry name" value="Sigma3 and sigma4 domains of RNA polymerase sigma factors"/>
    <property type="match status" value="1"/>
</dbReference>
<dbReference type="Pfam" id="PF08281">
    <property type="entry name" value="Sigma70_r4_2"/>
    <property type="match status" value="1"/>
</dbReference>
<comment type="similarity">
    <text evidence="1">Belongs to the sigma-70 factor family. ECF subfamily.</text>
</comment>
<dbReference type="InterPro" id="IPR013325">
    <property type="entry name" value="RNA_pol_sigma_r2"/>
</dbReference>
<dbReference type="STRING" id="69.GLE_2548"/>
<organism evidence="8 9">
    <name type="scientific">Lysobacter enzymogenes</name>
    <dbReference type="NCBI Taxonomy" id="69"/>
    <lineage>
        <taxon>Bacteria</taxon>
        <taxon>Pseudomonadati</taxon>
        <taxon>Pseudomonadota</taxon>
        <taxon>Gammaproteobacteria</taxon>
        <taxon>Lysobacterales</taxon>
        <taxon>Lysobacteraceae</taxon>
        <taxon>Lysobacter</taxon>
    </lineage>
</organism>
<protein>
    <submittedName>
        <fullName evidence="8">RNA polymerase sigma factor, sigma-70 family</fullName>
    </submittedName>
</protein>